<sequence length="243" mass="27149">MNKWAVFSLNLDRDITRFEAQQASLKAQSIDVTRIPALRGASLPEVIYDFVPGLNPEEPGTVGCFLSHIRSWEALLKSDADWGVILEDDAMIEEGFFEILNRIDCPKHDLTFINNRMVPLDADGDELVVSIIEAILSRKDLQQIACGGDGYILTRSGAEELLELVRKCGVKSDVDWFLLYCAIGDNGLSNISDNQSFHRKISFFSDFYKLEAAILTAACTRKALVSHKGNYKSSRILENKGEL</sequence>
<evidence type="ECO:0000259" key="1">
    <source>
        <dbReference type="Pfam" id="PF01755"/>
    </source>
</evidence>
<dbReference type="Proteomes" id="UP000592216">
    <property type="component" value="Unassembled WGS sequence"/>
</dbReference>
<dbReference type="Pfam" id="PF01755">
    <property type="entry name" value="Glyco_transf_25"/>
    <property type="match status" value="1"/>
</dbReference>
<reference evidence="2 3" key="1">
    <citation type="submission" date="2020-04" db="EMBL/GenBank/DDBJ databases">
        <title>Donghicola sp., a member of the Rhodobacteraceae family isolated from mangrove forest in Thailand.</title>
        <authorList>
            <person name="Charoenyingcharoen P."/>
            <person name="Yukphan P."/>
        </authorList>
    </citation>
    <scope>NUCLEOTIDE SEQUENCE [LARGE SCALE GENOMIC DNA]</scope>
    <source>
        <strain evidence="2 3">B5-SW-15</strain>
    </source>
</reference>
<evidence type="ECO:0000313" key="3">
    <source>
        <dbReference type="Proteomes" id="UP000592216"/>
    </source>
</evidence>
<organism evidence="2 3">
    <name type="scientific">Donghicola mangrovi</name>
    <dbReference type="NCBI Taxonomy" id="2729614"/>
    <lineage>
        <taxon>Bacteria</taxon>
        <taxon>Pseudomonadati</taxon>
        <taxon>Pseudomonadota</taxon>
        <taxon>Alphaproteobacteria</taxon>
        <taxon>Rhodobacterales</taxon>
        <taxon>Roseobacteraceae</taxon>
        <taxon>Donghicola</taxon>
    </lineage>
</organism>
<evidence type="ECO:0000313" key="2">
    <source>
        <dbReference type="EMBL" id="NVO25745.1"/>
    </source>
</evidence>
<dbReference type="CDD" id="cd06532">
    <property type="entry name" value="Glyco_transf_25"/>
    <property type="match status" value="1"/>
</dbReference>
<comment type="caution">
    <text evidence="2">The sequence shown here is derived from an EMBL/GenBank/DDBJ whole genome shotgun (WGS) entry which is preliminary data.</text>
</comment>
<name>A0A850QHA6_9RHOB</name>
<accession>A0A850QHA6</accession>
<dbReference type="RefSeq" id="WP_177159257.1">
    <property type="nucleotide sequence ID" value="NZ_JABCJE010000029.1"/>
</dbReference>
<gene>
    <name evidence="2" type="ORF">HJ536_20575</name>
</gene>
<feature type="domain" description="Glycosyl transferase family 25" evidence="1">
    <location>
        <begin position="7"/>
        <end position="173"/>
    </location>
</feature>
<dbReference type="AlphaFoldDB" id="A0A850QHA6"/>
<dbReference type="EMBL" id="JABCJE010000029">
    <property type="protein sequence ID" value="NVO25745.1"/>
    <property type="molecule type" value="Genomic_DNA"/>
</dbReference>
<dbReference type="InterPro" id="IPR002654">
    <property type="entry name" value="Glyco_trans_25"/>
</dbReference>
<proteinExistence type="predicted"/>
<protein>
    <recommendedName>
        <fullName evidence="1">Glycosyl transferase family 25 domain-containing protein</fullName>
    </recommendedName>
</protein>